<dbReference type="EMBL" id="JABFAC010000012">
    <property type="protein sequence ID" value="MBA0630523.1"/>
    <property type="molecule type" value="Genomic_DNA"/>
</dbReference>
<comment type="caution">
    <text evidence="1">The sequence shown here is derived from an EMBL/GenBank/DDBJ whole genome shotgun (WGS) entry which is preliminary data.</text>
</comment>
<keyword evidence="2" id="KW-1185">Reference proteome</keyword>
<organism evidence="1 2">
    <name type="scientific">Gossypium davidsonii</name>
    <name type="common">Davidson's cotton</name>
    <name type="synonym">Gossypium klotzschianum subsp. davidsonii</name>
    <dbReference type="NCBI Taxonomy" id="34287"/>
    <lineage>
        <taxon>Eukaryota</taxon>
        <taxon>Viridiplantae</taxon>
        <taxon>Streptophyta</taxon>
        <taxon>Embryophyta</taxon>
        <taxon>Tracheophyta</taxon>
        <taxon>Spermatophyta</taxon>
        <taxon>Magnoliopsida</taxon>
        <taxon>eudicotyledons</taxon>
        <taxon>Gunneridae</taxon>
        <taxon>Pentapetalae</taxon>
        <taxon>rosids</taxon>
        <taxon>malvids</taxon>
        <taxon>Malvales</taxon>
        <taxon>Malvaceae</taxon>
        <taxon>Malvoideae</taxon>
        <taxon>Gossypium</taxon>
    </lineage>
</organism>
<sequence length="474" mass="54087">MNITNIKALDGRSDHVVCMDCPTESVASSLENMMVGNNFLPSTCCIFKTPSILYRHKEEAYIPNAFSFGPFHHGKPNLTETEKIKSKYLQCLIARSHSPEAMLKQCIDVIKEVEEEARACYAGTIGFSHDEFVKILVLDACFIVELFRKDANLVSKDEDDPVFTMSCMLQYLFHDLILLENQIPWLVLERIFSLTASPNEAKSLVGLTLQFFSNIFSSDEHSIEPHLFANQEVKHILDLLRKSLILPYSGEDSQHCLGWQPFPSATSIKEAGIDFRRVSSSSILDIRFRNGILEMPSFLIQETTETIFRNLISFEQCYPNCSPRVASYVILLSNLINTSKDLDILCGIGIIDNWLIPEDSTKFFKALYHDSYVKEFHYLRLCENVNGYCHQWRSRWNAFYKHNYLGKPWAIVSGFATNPVVVAAVLPFWDDLSLFFLPGGPDAVQRLHGSLQLQDESWFLRLQMLDGWAVPLPP</sequence>
<accession>A0A7J8SX52</accession>
<evidence type="ECO:0000313" key="2">
    <source>
        <dbReference type="Proteomes" id="UP000593561"/>
    </source>
</evidence>
<dbReference type="PANTHER" id="PTHR31170">
    <property type="entry name" value="BNAC04G53230D PROTEIN"/>
    <property type="match status" value="1"/>
</dbReference>
<gene>
    <name evidence="1" type="ORF">Godav_002614</name>
</gene>
<dbReference type="Pfam" id="PF03140">
    <property type="entry name" value="DUF247"/>
    <property type="match status" value="1"/>
</dbReference>
<protein>
    <submittedName>
        <fullName evidence="1">Uncharacterized protein</fullName>
    </submittedName>
</protein>
<reference evidence="1 2" key="1">
    <citation type="journal article" date="2019" name="Genome Biol. Evol.">
        <title>Insights into the evolution of the New World diploid cottons (Gossypium, subgenus Houzingenia) based on genome sequencing.</title>
        <authorList>
            <person name="Grover C.E."/>
            <person name="Arick M.A. 2nd"/>
            <person name="Thrash A."/>
            <person name="Conover J.L."/>
            <person name="Sanders W.S."/>
            <person name="Peterson D.G."/>
            <person name="Frelichowski J.E."/>
            <person name="Scheffler J.A."/>
            <person name="Scheffler B.E."/>
            <person name="Wendel J.F."/>
        </authorList>
    </citation>
    <scope>NUCLEOTIDE SEQUENCE [LARGE SCALE GENOMIC DNA]</scope>
    <source>
        <strain evidence="1">27</strain>
        <tissue evidence="1">Leaf</tissue>
    </source>
</reference>
<dbReference type="Proteomes" id="UP000593561">
    <property type="component" value="Unassembled WGS sequence"/>
</dbReference>
<dbReference type="PANTHER" id="PTHR31170:SF17">
    <property type="match status" value="1"/>
</dbReference>
<dbReference type="AlphaFoldDB" id="A0A7J8SX52"/>
<evidence type="ECO:0000313" key="1">
    <source>
        <dbReference type="EMBL" id="MBA0630523.1"/>
    </source>
</evidence>
<dbReference type="InterPro" id="IPR004158">
    <property type="entry name" value="DUF247_pln"/>
</dbReference>
<proteinExistence type="predicted"/>
<name>A0A7J8SX52_GOSDV</name>